<accession>A0A2G8LS35</accession>
<evidence type="ECO:0000256" key="11">
    <source>
        <dbReference type="SAM" id="Phobius"/>
    </source>
</evidence>
<evidence type="ECO:0000256" key="1">
    <source>
        <dbReference type="ARBA" id="ARBA00004409"/>
    </source>
</evidence>
<dbReference type="GO" id="GO:0098629">
    <property type="term" value="P:trans-Golgi network membrane organization"/>
    <property type="evidence" value="ECO:0007669"/>
    <property type="project" value="UniProtKB-ARBA"/>
</dbReference>
<keyword evidence="14" id="KW-1185">Reference proteome</keyword>
<reference evidence="13 14" key="1">
    <citation type="journal article" date="2017" name="PLoS Biol.">
        <title>The sea cucumber genome provides insights into morphological evolution and visceral regeneration.</title>
        <authorList>
            <person name="Zhang X."/>
            <person name="Sun L."/>
            <person name="Yuan J."/>
            <person name="Sun Y."/>
            <person name="Gao Y."/>
            <person name="Zhang L."/>
            <person name="Li S."/>
            <person name="Dai H."/>
            <person name="Hamel J.F."/>
            <person name="Liu C."/>
            <person name="Yu Y."/>
            <person name="Liu S."/>
            <person name="Lin W."/>
            <person name="Guo K."/>
            <person name="Jin S."/>
            <person name="Xu P."/>
            <person name="Storey K.B."/>
            <person name="Huan P."/>
            <person name="Zhang T."/>
            <person name="Zhou Y."/>
            <person name="Zhang J."/>
            <person name="Lin C."/>
            <person name="Li X."/>
            <person name="Xing L."/>
            <person name="Huo D."/>
            <person name="Sun M."/>
            <person name="Wang L."/>
            <person name="Mercier A."/>
            <person name="Li F."/>
            <person name="Yang H."/>
            <person name="Xiang J."/>
        </authorList>
    </citation>
    <scope>NUCLEOTIDE SEQUENCE [LARGE SCALE GENOMIC DNA]</scope>
    <source>
        <strain evidence="13">Shaxun</strain>
        <tissue evidence="13">Muscle</tissue>
    </source>
</reference>
<dbReference type="STRING" id="307972.A0A2G8LS35"/>
<evidence type="ECO:0000256" key="8">
    <source>
        <dbReference type="ARBA" id="ARBA00023034"/>
    </source>
</evidence>
<dbReference type="GO" id="GO:0006952">
    <property type="term" value="P:defense response"/>
    <property type="evidence" value="ECO:0007669"/>
    <property type="project" value="UniProtKB-KW"/>
</dbReference>
<evidence type="ECO:0000259" key="12">
    <source>
        <dbReference type="PROSITE" id="PS50192"/>
    </source>
</evidence>
<keyword evidence="7 11" id="KW-1133">Transmembrane helix</keyword>
<dbReference type="OrthoDB" id="10251371at2759"/>
<dbReference type="PANTHER" id="PTHR19957">
    <property type="entry name" value="SYNTAXIN"/>
    <property type="match status" value="1"/>
</dbReference>
<dbReference type="GO" id="GO:0000139">
    <property type="term" value="C:Golgi membrane"/>
    <property type="evidence" value="ECO:0007669"/>
    <property type="project" value="UniProtKB-SubCell"/>
</dbReference>
<dbReference type="InterPro" id="IPR010989">
    <property type="entry name" value="SNARE"/>
</dbReference>
<dbReference type="FunFam" id="1.20.58.70:FF:000010">
    <property type="entry name" value="Syntaxin-43"/>
    <property type="match status" value="1"/>
</dbReference>
<feature type="transmembrane region" description="Helical" evidence="11">
    <location>
        <begin position="294"/>
        <end position="313"/>
    </location>
</feature>
<feature type="domain" description="T-SNARE coiled-coil homology" evidence="12">
    <location>
        <begin position="222"/>
        <end position="284"/>
    </location>
</feature>
<dbReference type="InterPro" id="IPR000727">
    <property type="entry name" value="T_SNARE_dom"/>
</dbReference>
<keyword evidence="10 11" id="KW-0472">Membrane</keyword>
<proteinExistence type="inferred from homology"/>
<comment type="similarity">
    <text evidence="2">Belongs to the syntaxin family.</text>
</comment>
<evidence type="ECO:0000256" key="9">
    <source>
        <dbReference type="ARBA" id="ARBA00023054"/>
    </source>
</evidence>
<dbReference type="SUPFAM" id="SSF47661">
    <property type="entry name" value="t-snare proteins"/>
    <property type="match status" value="1"/>
</dbReference>
<dbReference type="Proteomes" id="UP000230750">
    <property type="component" value="Unassembled WGS sequence"/>
</dbReference>
<evidence type="ECO:0000256" key="7">
    <source>
        <dbReference type="ARBA" id="ARBA00022989"/>
    </source>
</evidence>
<dbReference type="GO" id="GO:0006886">
    <property type="term" value="P:intracellular protein transport"/>
    <property type="evidence" value="ECO:0007669"/>
    <property type="project" value="InterPro"/>
</dbReference>
<dbReference type="SMART" id="SM00397">
    <property type="entry name" value="t_SNARE"/>
    <property type="match status" value="1"/>
</dbReference>
<dbReference type="InterPro" id="IPR045242">
    <property type="entry name" value="Syntaxin"/>
</dbReference>
<dbReference type="GO" id="GO:0009863">
    <property type="term" value="P:salicylic acid mediated signaling pathway"/>
    <property type="evidence" value="ECO:0007669"/>
    <property type="project" value="UniProtKB-ARBA"/>
</dbReference>
<dbReference type="GO" id="GO:0031201">
    <property type="term" value="C:SNARE complex"/>
    <property type="evidence" value="ECO:0007669"/>
    <property type="project" value="TreeGrafter"/>
</dbReference>
<dbReference type="InterPro" id="IPR006012">
    <property type="entry name" value="Syntaxin/epimorphin_CS"/>
</dbReference>
<dbReference type="PROSITE" id="PS00914">
    <property type="entry name" value="SYNTAXIN"/>
    <property type="match status" value="1"/>
</dbReference>
<keyword evidence="9" id="KW-0175">Coiled coil</keyword>
<evidence type="ECO:0000256" key="2">
    <source>
        <dbReference type="ARBA" id="ARBA00009063"/>
    </source>
</evidence>
<evidence type="ECO:0000256" key="6">
    <source>
        <dbReference type="ARBA" id="ARBA00022927"/>
    </source>
</evidence>
<dbReference type="AlphaFoldDB" id="A0A2G8LS35"/>
<dbReference type="PROSITE" id="PS50192">
    <property type="entry name" value="T_SNARE"/>
    <property type="match status" value="1"/>
</dbReference>
<evidence type="ECO:0000256" key="3">
    <source>
        <dbReference type="ARBA" id="ARBA00022448"/>
    </source>
</evidence>
<dbReference type="CDD" id="cd15845">
    <property type="entry name" value="SNARE_syntaxin16"/>
    <property type="match status" value="1"/>
</dbReference>
<dbReference type="GO" id="GO:0007030">
    <property type="term" value="P:Golgi organization"/>
    <property type="evidence" value="ECO:0007669"/>
    <property type="project" value="UniProtKB-ARBA"/>
</dbReference>
<dbReference type="GO" id="GO:0005484">
    <property type="term" value="F:SNAP receptor activity"/>
    <property type="evidence" value="ECO:0007669"/>
    <property type="project" value="InterPro"/>
</dbReference>
<evidence type="ECO:0000256" key="10">
    <source>
        <dbReference type="ARBA" id="ARBA00023136"/>
    </source>
</evidence>
<comment type="subcellular location">
    <subcellularLocation>
        <location evidence="1">Golgi apparatus membrane</location>
        <topology evidence="1">Single-pass type IV membrane protein</topology>
    </subcellularLocation>
</comment>
<keyword evidence="5" id="KW-0611">Plant defense</keyword>
<evidence type="ECO:0000313" key="13">
    <source>
        <dbReference type="EMBL" id="PIK63041.1"/>
    </source>
</evidence>
<dbReference type="EMBL" id="MRZV01000001">
    <property type="protein sequence ID" value="PIK63041.1"/>
    <property type="molecule type" value="Genomic_DNA"/>
</dbReference>
<keyword evidence="3" id="KW-0813">Transport</keyword>
<feature type="non-terminal residue" evidence="13">
    <location>
        <position position="316"/>
    </location>
</feature>
<keyword evidence="6" id="KW-0653">Protein transport</keyword>
<keyword evidence="8" id="KW-0333">Golgi apparatus</keyword>
<evidence type="ECO:0000313" key="14">
    <source>
        <dbReference type="Proteomes" id="UP000230750"/>
    </source>
</evidence>
<evidence type="ECO:0000256" key="5">
    <source>
        <dbReference type="ARBA" id="ARBA00022821"/>
    </source>
</evidence>
<organism evidence="13 14">
    <name type="scientific">Stichopus japonicus</name>
    <name type="common">Sea cucumber</name>
    <dbReference type="NCBI Taxonomy" id="307972"/>
    <lineage>
        <taxon>Eukaryota</taxon>
        <taxon>Metazoa</taxon>
        <taxon>Echinodermata</taxon>
        <taxon>Eleutherozoa</taxon>
        <taxon>Echinozoa</taxon>
        <taxon>Holothuroidea</taxon>
        <taxon>Aspidochirotacea</taxon>
        <taxon>Aspidochirotida</taxon>
        <taxon>Stichopodidae</taxon>
        <taxon>Apostichopus</taxon>
    </lineage>
</organism>
<dbReference type="Pfam" id="PF05739">
    <property type="entry name" value="SNARE"/>
    <property type="match status" value="1"/>
</dbReference>
<evidence type="ECO:0000256" key="4">
    <source>
        <dbReference type="ARBA" id="ARBA00022692"/>
    </source>
</evidence>
<name>A0A2G8LS35_STIJA</name>
<dbReference type="GO" id="GO:0000149">
    <property type="term" value="F:SNARE binding"/>
    <property type="evidence" value="ECO:0007669"/>
    <property type="project" value="TreeGrafter"/>
</dbReference>
<dbReference type="GO" id="GO:0051707">
    <property type="term" value="P:response to other organism"/>
    <property type="evidence" value="ECO:0007669"/>
    <property type="project" value="UniProtKB-ARBA"/>
</dbReference>
<dbReference type="GO" id="GO:0006906">
    <property type="term" value="P:vesicle fusion"/>
    <property type="evidence" value="ECO:0007669"/>
    <property type="project" value="TreeGrafter"/>
</dbReference>
<keyword evidence="4 11" id="KW-0812">Transmembrane</keyword>
<sequence>MATRSLTEAYLLMRNNSARNRHTYADLNHEIPEDRVALVNNHSAEYCDGSSSTIVAIPPDWVDSGRRSAMTSQGYRRKVMKELGVLHDKHLNRPTLDDNVEEEHAIEISTQEITQMFHRCQRSIRTIGNKNRGSSNQETKVAKNVMSSLATQVQDLSFKFRKSQSAYLKRMQGREERSKQFFDNHLNLREDSAIMTEENMEEDLIFDKGFTDTQVQAVDQNSQLIEQREREVSHIVQSISDLNEIFRDLANMVVEQGTVLDRIDYNVETTATKVEEGLHQLQKAQKYQKKNRKMLIIIILTIILIFLVILLVMTKF</sequence>
<dbReference type="GO" id="GO:0043001">
    <property type="term" value="P:Golgi to plasma membrane protein transport"/>
    <property type="evidence" value="ECO:0007669"/>
    <property type="project" value="UniProtKB-ARBA"/>
</dbReference>
<dbReference type="Gene3D" id="1.20.58.70">
    <property type="match status" value="1"/>
</dbReference>
<dbReference type="PANTHER" id="PTHR19957:SF83">
    <property type="entry name" value="SYNTAXIN-16"/>
    <property type="match status" value="1"/>
</dbReference>
<comment type="caution">
    <text evidence="13">The sequence shown here is derived from an EMBL/GenBank/DDBJ whole genome shotgun (WGS) entry which is preliminary data.</text>
</comment>
<dbReference type="GO" id="GO:0048278">
    <property type="term" value="P:vesicle docking"/>
    <property type="evidence" value="ECO:0007669"/>
    <property type="project" value="TreeGrafter"/>
</dbReference>
<protein>
    <submittedName>
        <fullName evidence="13">Putative syntaxin-16 isoform X3</fullName>
    </submittedName>
</protein>
<gene>
    <name evidence="13" type="ORF">BSL78_00048</name>
</gene>